<comment type="caution">
    <text evidence="1">The sequence shown here is derived from an EMBL/GenBank/DDBJ whole genome shotgun (WGS) entry which is preliminary data.</text>
</comment>
<dbReference type="Proteomes" id="UP001055811">
    <property type="component" value="Linkage Group LG04"/>
</dbReference>
<keyword evidence="2" id="KW-1185">Reference proteome</keyword>
<reference evidence="2" key="1">
    <citation type="journal article" date="2022" name="Mol. Ecol. Resour.">
        <title>The genomes of chicory, endive, great burdock and yacon provide insights into Asteraceae palaeo-polyploidization history and plant inulin production.</title>
        <authorList>
            <person name="Fan W."/>
            <person name="Wang S."/>
            <person name="Wang H."/>
            <person name="Wang A."/>
            <person name="Jiang F."/>
            <person name="Liu H."/>
            <person name="Zhao H."/>
            <person name="Xu D."/>
            <person name="Zhang Y."/>
        </authorList>
    </citation>
    <scope>NUCLEOTIDE SEQUENCE [LARGE SCALE GENOMIC DNA]</scope>
    <source>
        <strain evidence="2">cv. Punajuju</strain>
    </source>
</reference>
<name>A0ACB9E1M8_CICIN</name>
<protein>
    <submittedName>
        <fullName evidence="1">Uncharacterized protein</fullName>
    </submittedName>
</protein>
<reference evidence="1 2" key="2">
    <citation type="journal article" date="2022" name="Mol. Ecol. Resour.">
        <title>The genomes of chicory, endive, great burdock and yacon provide insights into Asteraceae paleo-polyploidization history and plant inulin production.</title>
        <authorList>
            <person name="Fan W."/>
            <person name="Wang S."/>
            <person name="Wang H."/>
            <person name="Wang A."/>
            <person name="Jiang F."/>
            <person name="Liu H."/>
            <person name="Zhao H."/>
            <person name="Xu D."/>
            <person name="Zhang Y."/>
        </authorList>
    </citation>
    <scope>NUCLEOTIDE SEQUENCE [LARGE SCALE GENOMIC DNA]</scope>
    <source>
        <strain evidence="2">cv. Punajuju</strain>
        <tissue evidence="1">Leaves</tissue>
    </source>
</reference>
<gene>
    <name evidence="1" type="ORF">L2E82_24945</name>
</gene>
<evidence type="ECO:0000313" key="2">
    <source>
        <dbReference type="Proteomes" id="UP001055811"/>
    </source>
</evidence>
<accession>A0ACB9E1M8</accession>
<evidence type="ECO:0000313" key="1">
    <source>
        <dbReference type="EMBL" id="KAI3752904.1"/>
    </source>
</evidence>
<dbReference type="EMBL" id="CM042012">
    <property type="protein sequence ID" value="KAI3752904.1"/>
    <property type="molecule type" value="Genomic_DNA"/>
</dbReference>
<sequence>MDELAPSMHVGTVLFFSANKDNNPKFVARLEKSLEKTLKRYYPLAGRYVYEMRAVDCNDQGAEFIYSKVHMRLQDILDSGWDAKLIDNLIPSIMLGGADEITYPILTIQVNTFLCGGIGLGVSISHRVADASTLCTFLNEWAFMNREDSEVELTGTGFSIPPFFPGRGLTPRKIAPSDIVTKKLSFSESEIADMKAQFMIIEKNGPQYLSKVLSKVQIVSAIIWKTLINVDRATRTEPRDSFLVQVLNLRGRTASLIPKDSCGNLLAPFPTKSSNDETIQGWCKFPFYEADFGFGKPIWVTMGSVPRKYAVFLLDGMGGKGVDAYVCMELKDVPYFEEALHKNAIDTKK</sequence>
<organism evidence="1 2">
    <name type="scientific">Cichorium intybus</name>
    <name type="common">Chicory</name>
    <dbReference type="NCBI Taxonomy" id="13427"/>
    <lineage>
        <taxon>Eukaryota</taxon>
        <taxon>Viridiplantae</taxon>
        <taxon>Streptophyta</taxon>
        <taxon>Embryophyta</taxon>
        <taxon>Tracheophyta</taxon>
        <taxon>Spermatophyta</taxon>
        <taxon>Magnoliopsida</taxon>
        <taxon>eudicotyledons</taxon>
        <taxon>Gunneridae</taxon>
        <taxon>Pentapetalae</taxon>
        <taxon>asterids</taxon>
        <taxon>campanulids</taxon>
        <taxon>Asterales</taxon>
        <taxon>Asteraceae</taxon>
        <taxon>Cichorioideae</taxon>
        <taxon>Cichorieae</taxon>
        <taxon>Cichoriinae</taxon>
        <taxon>Cichorium</taxon>
    </lineage>
</organism>
<proteinExistence type="predicted"/>